<sequence>MGAHSHGGRKPANIVTDSHHEFLRPFLESEEEFTEDAIFYSYTRHINGFAAMLEDEVAAQLATLGRDKI</sequence>
<dbReference type="InterPro" id="IPR010259">
    <property type="entry name" value="S8pro/Inhibitor_I9"/>
</dbReference>
<gene>
    <name evidence="2" type="ORF">CITCOLO1_LOCUS7953</name>
</gene>
<proteinExistence type="predicted"/>
<keyword evidence="3" id="KW-1185">Reference proteome</keyword>
<evidence type="ECO:0000259" key="1">
    <source>
        <dbReference type="Pfam" id="PF05922"/>
    </source>
</evidence>
<dbReference type="InterPro" id="IPR037045">
    <property type="entry name" value="S8pro/Inhibitor_I9_sf"/>
</dbReference>
<organism evidence="2 3">
    <name type="scientific">Citrullus colocynthis</name>
    <name type="common">colocynth</name>
    <dbReference type="NCBI Taxonomy" id="252529"/>
    <lineage>
        <taxon>Eukaryota</taxon>
        <taxon>Viridiplantae</taxon>
        <taxon>Streptophyta</taxon>
        <taxon>Embryophyta</taxon>
        <taxon>Tracheophyta</taxon>
        <taxon>Spermatophyta</taxon>
        <taxon>Magnoliopsida</taxon>
        <taxon>eudicotyledons</taxon>
        <taxon>Gunneridae</taxon>
        <taxon>Pentapetalae</taxon>
        <taxon>rosids</taxon>
        <taxon>fabids</taxon>
        <taxon>Cucurbitales</taxon>
        <taxon>Cucurbitaceae</taxon>
        <taxon>Benincaseae</taxon>
        <taxon>Citrullus</taxon>
    </lineage>
</organism>
<dbReference type="Proteomes" id="UP001642487">
    <property type="component" value="Chromosome 2"/>
</dbReference>
<dbReference type="Gene3D" id="3.30.70.80">
    <property type="entry name" value="Peptidase S8 propeptide/proteinase inhibitor I9"/>
    <property type="match status" value="1"/>
</dbReference>
<protein>
    <recommendedName>
        <fullName evidence="1">Inhibitor I9 domain-containing protein</fullName>
    </recommendedName>
</protein>
<accession>A0ABP0Y822</accession>
<evidence type="ECO:0000313" key="2">
    <source>
        <dbReference type="EMBL" id="CAK9316107.1"/>
    </source>
</evidence>
<feature type="domain" description="Inhibitor I9" evidence="1">
    <location>
        <begin position="11"/>
        <end position="62"/>
    </location>
</feature>
<dbReference type="Pfam" id="PF05922">
    <property type="entry name" value="Inhibitor_I9"/>
    <property type="match status" value="1"/>
</dbReference>
<name>A0ABP0Y822_9ROSI</name>
<reference evidence="2 3" key="1">
    <citation type="submission" date="2024-03" db="EMBL/GenBank/DDBJ databases">
        <authorList>
            <person name="Gkanogiannis A."/>
            <person name="Becerra Lopez-Lavalle L."/>
        </authorList>
    </citation>
    <scope>NUCLEOTIDE SEQUENCE [LARGE SCALE GENOMIC DNA]</scope>
</reference>
<evidence type="ECO:0000313" key="3">
    <source>
        <dbReference type="Proteomes" id="UP001642487"/>
    </source>
</evidence>
<dbReference type="EMBL" id="OZ021736">
    <property type="protein sequence ID" value="CAK9316107.1"/>
    <property type="molecule type" value="Genomic_DNA"/>
</dbReference>